<dbReference type="InterPro" id="IPR007508">
    <property type="entry name" value="DtdA"/>
</dbReference>
<comment type="subunit">
    <text evidence="4">Monomer.</text>
</comment>
<dbReference type="Proteomes" id="UP000037210">
    <property type="component" value="Unassembled WGS sequence"/>
</dbReference>
<dbReference type="HAMAP" id="MF_00562">
    <property type="entry name" value="Deacylase_DtdA"/>
    <property type="match status" value="1"/>
</dbReference>
<dbReference type="EC" id="3.1.1.96" evidence="4"/>
<organism evidence="5 6">
    <name type="scientific">miscellaneous Crenarchaeota group-15 archaeon DG-45</name>
    <dbReference type="NCBI Taxonomy" id="1685127"/>
    <lineage>
        <taxon>Archaea</taxon>
        <taxon>Candidatus Bathyarchaeota</taxon>
        <taxon>MCG-15</taxon>
    </lineage>
</organism>
<dbReference type="InterPro" id="IPR018033">
    <property type="entry name" value="Deacylase_DtdA_archaea"/>
</dbReference>
<dbReference type="Gene3D" id="3.40.630.50">
    <property type="entry name" value="AF0625-like"/>
    <property type="match status" value="1"/>
</dbReference>
<gene>
    <name evidence="4" type="primary">dtdA</name>
    <name evidence="5" type="ORF">AC482_04750</name>
</gene>
<dbReference type="PIRSF" id="PIRSF016210">
    <property type="entry name" value="UCP016210"/>
    <property type="match status" value="1"/>
</dbReference>
<comment type="catalytic activity">
    <reaction evidence="4">
        <text>glycyl-tRNA(Ala) + H2O = tRNA(Ala) + glycine + H(+)</text>
        <dbReference type="Rhea" id="RHEA:53744"/>
        <dbReference type="Rhea" id="RHEA-COMP:9657"/>
        <dbReference type="Rhea" id="RHEA-COMP:13640"/>
        <dbReference type="ChEBI" id="CHEBI:15377"/>
        <dbReference type="ChEBI" id="CHEBI:15378"/>
        <dbReference type="ChEBI" id="CHEBI:57305"/>
        <dbReference type="ChEBI" id="CHEBI:78442"/>
        <dbReference type="ChEBI" id="CHEBI:78522"/>
        <dbReference type="EC" id="3.1.1.96"/>
    </reaction>
</comment>
<dbReference type="Pfam" id="PF04414">
    <property type="entry name" value="tRNA_deacylase"/>
    <property type="match status" value="1"/>
</dbReference>
<dbReference type="PANTHER" id="PTHR34667:SF1">
    <property type="entry name" value="D-AMINOACYL-TRNA DEACYLASE"/>
    <property type="match status" value="1"/>
</dbReference>
<dbReference type="GO" id="GO:0008270">
    <property type="term" value="F:zinc ion binding"/>
    <property type="evidence" value="ECO:0007669"/>
    <property type="project" value="UniProtKB-UniRule"/>
</dbReference>
<reference evidence="5 6" key="1">
    <citation type="submission" date="2015-06" db="EMBL/GenBank/DDBJ databases">
        <title>New insights into the roles of widespread benthic archaea in carbon and nitrogen cycling.</title>
        <authorList>
            <person name="Lazar C.S."/>
            <person name="Baker B.J."/>
            <person name="Seitz K.W."/>
            <person name="Hyde A.S."/>
            <person name="Dick G.J."/>
            <person name="Hinrichs K.-U."/>
            <person name="Teske A.P."/>
        </authorList>
    </citation>
    <scope>NUCLEOTIDE SEQUENCE [LARGE SCALE GENOMIC DNA]</scope>
    <source>
        <strain evidence="5">DG-45</strain>
    </source>
</reference>
<dbReference type="PANTHER" id="PTHR34667">
    <property type="entry name" value="D-AMINOACYL-TRNA DEACYLASE"/>
    <property type="match status" value="1"/>
</dbReference>
<comment type="cofactor">
    <cofactor evidence="4">
        <name>Zn(2+)</name>
        <dbReference type="ChEBI" id="CHEBI:29105"/>
    </cofactor>
    <text evidence="4">Binds 2 Zn(2+) ions per subunit.</text>
</comment>
<name>A0A0M0BP17_9ARCH</name>
<evidence type="ECO:0000256" key="2">
    <source>
        <dbReference type="ARBA" id="ARBA00022801"/>
    </source>
</evidence>
<comment type="similarity">
    <text evidence="4">Belongs to the DtdA deacylase family.</text>
</comment>
<dbReference type="AlphaFoldDB" id="A0A0M0BP17"/>
<dbReference type="GO" id="GO:0051499">
    <property type="term" value="F:D-aminoacyl-tRNA deacylase activity"/>
    <property type="evidence" value="ECO:0007669"/>
    <property type="project" value="UniProtKB-UniRule"/>
</dbReference>
<dbReference type="SUPFAM" id="SSF142535">
    <property type="entry name" value="AF0625-like"/>
    <property type="match status" value="1"/>
</dbReference>
<proteinExistence type="inferred from homology"/>
<dbReference type="EMBL" id="LFWZ01000042">
    <property type="protein sequence ID" value="KON30085.1"/>
    <property type="molecule type" value="Genomic_DNA"/>
</dbReference>
<evidence type="ECO:0000256" key="4">
    <source>
        <dbReference type="HAMAP-Rule" id="MF_00562"/>
    </source>
</evidence>
<comment type="catalytic activity">
    <reaction evidence="4">
        <text>a D-aminoacyl-tRNA + H2O = a tRNA + a D-alpha-amino acid + H(+)</text>
        <dbReference type="Rhea" id="RHEA:13953"/>
        <dbReference type="Rhea" id="RHEA-COMP:10123"/>
        <dbReference type="Rhea" id="RHEA-COMP:10124"/>
        <dbReference type="ChEBI" id="CHEBI:15377"/>
        <dbReference type="ChEBI" id="CHEBI:15378"/>
        <dbReference type="ChEBI" id="CHEBI:59871"/>
        <dbReference type="ChEBI" id="CHEBI:78442"/>
        <dbReference type="ChEBI" id="CHEBI:79333"/>
        <dbReference type="EC" id="3.1.1.96"/>
    </reaction>
</comment>
<sequence length="277" mass="30414">MREMGNVGITLSKADPAGATILRVFRDRGFVETDGGVLRLGDIYLFVLEHQIVPAEKYSVPPEPRPYPADYDGLAARYGIDYYVVASRHWSSSGTPCLTVHPTGNFGRAMYGGRDRELQRVPANAMRDIFLELVEDSPRGYDVSLEATHHSPTQFETPMFFAELGSGERQWMDEAAAAHLADAILRGIASEGQAPVALGFGGGHYCPTFTVMERETAFGHICPKYALDLLTEDLVGQMAERTVDGVGGAVLDKGMKGHQRKKVEVALRKLGIEIEER</sequence>
<keyword evidence="2 4" id="KW-0378">Hydrolase</keyword>
<comment type="caution">
    <text evidence="5">The sequence shown here is derived from an EMBL/GenBank/DDBJ whole genome shotgun (WGS) entry which is preliminary data.</text>
</comment>
<dbReference type="GO" id="GO:0106026">
    <property type="term" value="F:Gly-tRNA(Ala) deacylase activity"/>
    <property type="evidence" value="ECO:0007669"/>
    <property type="project" value="RHEA"/>
</dbReference>
<accession>A0A0M0BP17</accession>
<keyword evidence="3 4" id="KW-0862">Zinc</keyword>
<dbReference type="Gene3D" id="3.40.50.10700">
    <property type="entry name" value="AF0625-like"/>
    <property type="match status" value="1"/>
</dbReference>
<protein>
    <recommendedName>
        <fullName evidence="4">D-aminoacyl-tRNA deacylase</fullName>
        <ecNumber evidence="4">3.1.1.96</ecNumber>
    </recommendedName>
</protein>
<keyword evidence="1 4" id="KW-0479">Metal-binding</keyword>
<evidence type="ECO:0000313" key="6">
    <source>
        <dbReference type="Proteomes" id="UP000037210"/>
    </source>
</evidence>
<evidence type="ECO:0000256" key="3">
    <source>
        <dbReference type="ARBA" id="ARBA00022833"/>
    </source>
</evidence>
<evidence type="ECO:0000313" key="5">
    <source>
        <dbReference type="EMBL" id="KON30085.1"/>
    </source>
</evidence>
<dbReference type="GO" id="GO:0019478">
    <property type="term" value="P:D-amino acid catabolic process"/>
    <property type="evidence" value="ECO:0007669"/>
    <property type="project" value="UniProtKB-UniRule"/>
</dbReference>
<comment type="function">
    <text evidence="4">D-aminoacyl-tRNA deacylase with broad substrate specificity. By recycling D-aminoacyl-tRNA to D-amino acids and free tRNA molecules, this enzyme counteracts the toxicity associated with the formation of D-aminoacyl-tRNA entities in vivo.</text>
</comment>
<evidence type="ECO:0000256" key="1">
    <source>
        <dbReference type="ARBA" id="ARBA00022723"/>
    </source>
</evidence>